<dbReference type="InterPro" id="IPR029058">
    <property type="entry name" value="AB_hydrolase_fold"/>
</dbReference>
<dbReference type="PANTHER" id="PTHR39624">
    <property type="entry name" value="PROTEIN INVOLVED IN RIMO-MEDIATED BETA-METHYLTHIOLATION OF RIBOSOMAL PROTEIN S12 YCAO"/>
    <property type="match status" value="1"/>
</dbReference>
<dbReference type="InterPro" id="IPR015946">
    <property type="entry name" value="KH_dom-like_a/b"/>
</dbReference>
<dbReference type="Gene3D" id="3.40.50.1820">
    <property type="entry name" value="alpha/beta hydrolase"/>
    <property type="match status" value="1"/>
</dbReference>
<organism evidence="2 3">
    <name type="scientific">Mesorhizobium tianshanense</name>
    <dbReference type="NCBI Taxonomy" id="39844"/>
    <lineage>
        <taxon>Bacteria</taxon>
        <taxon>Pseudomonadati</taxon>
        <taxon>Pseudomonadota</taxon>
        <taxon>Alphaproteobacteria</taxon>
        <taxon>Hyphomicrobiales</taxon>
        <taxon>Phyllobacteriaceae</taxon>
        <taxon>Mesorhizobium</taxon>
    </lineage>
</organism>
<dbReference type="OrthoDB" id="9789573at2"/>
<dbReference type="PANTHER" id="PTHR39624:SF2">
    <property type="entry name" value="OSMC-LIKE PROTEIN"/>
    <property type="match status" value="1"/>
</dbReference>
<dbReference type="FunFam" id="3.40.50.1820:FF:000487">
    <property type="entry name" value="Dienelactone hydrolase"/>
    <property type="match status" value="1"/>
</dbReference>
<dbReference type="Proteomes" id="UP000317122">
    <property type="component" value="Unassembled WGS sequence"/>
</dbReference>
<keyword evidence="3" id="KW-1185">Reference proteome</keyword>
<comment type="caution">
    <text evidence="2">The sequence shown here is derived from an EMBL/GenBank/DDBJ whole genome shotgun (WGS) entry which is preliminary data.</text>
</comment>
<dbReference type="Gene3D" id="3.30.300.20">
    <property type="match status" value="1"/>
</dbReference>
<protein>
    <submittedName>
        <fullName evidence="2">Putative redox protein</fullName>
    </submittedName>
</protein>
<dbReference type="InterPro" id="IPR036102">
    <property type="entry name" value="OsmC/Ohrsf"/>
</dbReference>
<dbReference type="RefSeq" id="WP_145722262.1">
    <property type="nucleotide sequence ID" value="NZ_BSPF01000032.1"/>
</dbReference>
<feature type="domain" description="Serine aminopeptidase S33" evidence="1">
    <location>
        <begin position="49"/>
        <end position="139"/>
    </location>
</feature>
<dbReference type="AlphaFoldDB" id="A0A562MX25"/>
<dbReference type="SUPFAM" id="SSF53474">
    <property type="entry name" value="alpha/beta-Hydrolases"/>
    <property type="match status" value="1"/>
</dbReference>
<sequence length="427" mass="45826">MAIHTQRLQFAGHSGATLAARLDLPNGQLRAYALFAHCFTCSKDLAAARRIAAELAREGVAVLRFDFTGLGSSEGEFASTNFTSNVADLLSAVDYLRNHYQAPSLLIGHSLGGAAVLAVAKDVPEVRAVATIGAPADVAHVLKNFGTSLKEIQESGEAEVDLAGRRFLVKKQFVDDARAQRISDAVAALKKPLLILHSPLDQTVGIENATNIFVAAKHPKSFISLDRADHLLTKPEDAIFAARVISGWLTHYLTPDEPQGMAPVEHVGVTETGEGKFQNAVQAGRHRLFADEPERAGGLDSGPSPYDFLSIALGACTSMTLRVYAEHKKLTLGRISVDVSHAKIHARDCEECTEAERGGGARIDRFERVISVEGEVSEELRAKIAEIAAKCPVHRTLETVAKVATVVKPESESMFVTALTGPPAKFP</sequence>
<evidence type="ECO:0000313" key="3">
    <source>
        <dbReference type="Proteomes" id="UP000317122"/>
    </source>
</evidence>
<dbReference type="InterPro" id="IPR003718">
    <property type="entry name" value="OsmC/Ohr_fam"/>
</dbReference>
<dbReference type="EMBL" id="VLKT01000056">
    <property type="protein sequence ID" value="TWI24141.1"/>
    <property type="molecule type" value="Genomic_DNA"/>
</dbReference>
<accession>A0A562MX25</accession>
<evidence type="ECO:0000259" key="1">
    <source>
        <dbReference type="Pfam" id="PF12146"/>
    </source>
</evidence>
<reference evidence="2 3" key="1">
    <citation type="journal article" date="2015" name="Stand. Genomic Sci.">
        <title>Genomic Encyclopedia of Bacterial and Archaeal Type Strains, Phase III: the genomes of soil and plant-associated and newly described type strains.</title>
        <authorList>
            <person name="Whitman W.B."/>
            <person name="Woyke T."/>
            <person name="Klenk H.P."/>
            <person name="Zhou Y."/>
            <person name="Lilburn T.G."/>
            <person name="Beck B.J."/>
            <person name="De Vos P."/>
            <person name="Vandamme P."/>
            <person name="Eisen J.A."/>
            <person name="Garrity G."/>
            <person name="Hugenholtz P."/>
            <person name="Kyrpides N.C."/>
        </authorList>
    </citation>
    <scope>NUCLEOTIDE SEQUENCE [LARGE SCALE GENOMIC DNA]</scope>
    <source>
        <strain evidence="2 3">CGMCC 1.2546</strain>
    </source>
</reference>
<gene>
    <name evidence="2" type="ORF">IQ26_06281</name>
</gene>
<dbReference type="Pfam" id="PF12146">
    <property type="entry name" value="Hydrolase_4"/>
    <property type="match status" value="1"/>
</dbReference>
<dbReference type="SUPFAM" id="SSF82784">
    <property type="entry name" value="OsmC-like"/>
    <property type="match status" value="1"/>
</dbReference>
<dbReference type="InterPro" id="IPR022742">
    <property type="entry name" value="Hydrolase_4"/>
</dbReference>
<evidence type="ECO:0000313" key="2">
    <source>
        <dbReference type="EMBL" id="TWI24141.1"/>
    </source>
</evidence>
<name>A0A562MX25_9HYPH</name>
<dbReference type="Pfam" id="PF02566">
    <property type="entry name" value="OsmC"/>
    <property type="match status" value="1"/>
</dbReference>
<proteinExistence type="predicted"/>